<accession>A0AAD7UWA8</accession>
<dbReference type="GeneID" id="83217615"/>
<dbReference type="GO" id="GO:0005975">
    <property type="term" value="P:carbohydrate metabolic process"/>
    <property type="evidence" value="ECO:0007669"/>
    <property type="project" value="InterPro"/>
</dbReference>
<evidence type="ECO:0000256" key="1">
    <source>
        <dbReference type="SAM" id="MobiDB-lite"/>
    </source>
</evidence>
<feature type="compositionally biased region" description="Low complexity" evidence="1">
    <location>
        <begin position="101"/>
        <end position="118"/>
    </location>
</feature>
<feature type="region of interest" description="Disordered" evidence="1">
    <location>
        <begin position="1"/>
        <end position="158"/>
    </location>
</feature>
<gene>
    <name evidence="3" type="ORF">O0I10_010211</name>
</gene>
<dbReference type="GO" id="GO:0004099">
    <property type="term" value="F:chitin deacetylase activity"/>
    <property type="evidence" value="ECO:0007669"/>
    <property type="project" value="UniProtKB-ARBA"/>
</dbReference>
<comment type="caution">
    <text evidence="3">The sequence shown here is derived from an EMBL/GenBank/DDBJ whole genome shotgun (WGS) entry which is preliminary data.</text>
</comment>
<dbReference type="InterPro" id="IPR002509">
    <property type="entry name" value="NODB_dom"/>
</dbReference>
<evidence type="ECO:0000259" key="2">
    <source>
        <dbReference type="PROSITE" id="PS51677"/>
    </source>
</evidence>
<keyword evidence="4" id="KW-1185">Reference proteome</keyword>
<dbReference type="SUPFAM" id="SSF88713">
    <property type="entry name" value="Glycoside hydrolase/deacetylase"/>
    <property type="match status" value="1"/>
</dbReference>
<feature type="compositionally biased region" description="Acidic residues" evidence="1">
    <location>
        <begin position="51"/>
        <end position="65"/>
    </location>
</feature>
<evidence type="ECO:0000313" key="3">
    <source>
        <dbReference type="EMBL" id="KAJ8654136.1"/>
    </source>
</evidence>
<dbReference type="InterPro" id="IPR011330">
    <property type="entry name" value="Glyco_hydro/deAcase_b/a-brl"/>
</dbReference>
<feature type="compositionally biased region" description="Polar residues" evidence="1">
    <location>
        <begin position="78"/>
        <end position="88"/>
    </location>
</feature>
<protein>
    <recommendedName>
        <fullName evidence="2">NodB homology domain-containing protein</fullName>
    </recommendedName>
</protein>
<organism evidence="3 4">
    <name type="scientific">Lichtheimia ornata</name>
    <dbReference type="NCBI Taxonomy" id="688661"/>
    <lineage>
        <taxon>Eukaryota</taxon>
        <taxon>Fungi</taxon>
        <taxon>Fungi incertae sedis</taxon>
        <taxon>Mucoromycota</taxon>
        <taxon>Mucoromycotina</taxon>
        <taxon>Mucoromycetes</taxon>
        <taxon>Mucorales</taxon>
        <taxon>Lichtheimiaceae</taxon>
        <taxon>Lichtheimia</taxon>
    </lineage>
</organism>
<dbReference type="InterPro" id="IPR050248">
    <property type="entry name" value="Polysacc_deacetylase_ArnD"/>
</dbReference>
<dbReference type="Gene3D" id="3.20.20.370">
    <property type="entry name" value="Glycoside hydrolase/deacetylase"/>
    <property type="match status" value="1"/>
</dbReference>
<proteinExistence type="predicted"/>
<dbReference type="RefSeq" id="XP_058339050.1">
    <property type="nucleotide sequence ID" value="XM_058490194.1"/>
</dbReference>
<feature type="region of interest" description="Disordered" evidence="1">
    <location>
        <begin position="461"/>
        <end position="498"/>
    </location>
</feature>
<feature type="compositionally biased region" description="Polar residues" evidence="1">
    <location>
        <begin position="14"/>
        <end position="26"/>
    </location>
</feature>
<dbReference type="PANTHER" id="PTHR10587">
    <property type="entry name" value="GLYCOSYL TRANSFERASE-RELATED"/>
    <property type="match status" value="1"/>
</dbReference>
<dbReference type="EMBL" id="JARTCD010000066">
    <property type="protein sequence ID" value="KAJ8654136.1"/>
    <property type="molecule type" value="Genomic_DNA"/>
</dbReference>
<reference evidence="3 4" key="1">
    <citation type="submission" date="2023-03" db="EMBL/GenBank/DDBJ databases">
        <title>Genome sequence of Lichtheimia ornata CBS 291.66.</title>
        <authorList>
            <person name="Mohabir J.T."/>
            <person name="Shea T.P."/>
            <person name="Kurbessoian T."/>
            <person name="Berby B."/>
            <person name="Fontaine J."/>
            <person name="Livny J."/>
            <person name="Gnirke A."/>
            <person name="Stajich J.E."/>
            <person name="Cuomo C.A."/>
        </authorList>
    </citation>
    <scope>NUCLEOTIDE SEQUENCE [LARGE SCALE GENOMIC DNA]</scope>
    <source>
        <strain evidence="3">CBS 291.66</strain>
    </source>
</reference>
<dbReference type="PROSITE" id="PS51677">
    <property type="entry name" value="NODB"/>
    <property type="match status" value="1"/>
</dbReference>
<dbReference type="Proteomes" id="UP001234581">
    <property type="component" value="Unassembled WGS sequence"/>
</dbReference>
<dbReference type="AlphaFoldDB" id="A0AAD7UWA8"/>
<dbReference type="GO" id="GO:0016020">
    <property type="term" value="C:membrane"/>
    <property type="evidence" value="ECO:0007669"/>
    <property type="project" value="TreeGrafter"/>
</dbReference>
<evidence type="ECO:0000313" key="4">
    <source>
        <dbReference type="Proteomes" id="UP001234581"/>
    </source>
</evidence>
<feature type="compositionally biased region" description="Acidic residues" evidence="1">
    <location>
        <begin position="466"/>
        <end position="498"/>
    </location>
</feature>
<feature type="domain" description="NodB homology" evidence="2">
    <location>
        <begin position="247"/>
        <end position="457"/>
    </location>
</feature>
<dbReference type="PANTHER" id="PTHR10587:SF98">
    <property type="entry name" value="CHITIN DEACETYLASE"/>
    <property type="match status" value="1"/>
</dbReference>
<feature type="compositionally biased region" description="Low complexity" evidence="1">
    <location>
        <begin position="66"/>
        <end position="77"/>
    </location>
</feature>
<name>A0AAD7UWA8_9FUNG</name>
<dbReference type="GO" id="GO:0009272">
    <property type="term" value="P:fungal-type cell wall biogenesis"/>
    <property type="evidence" value="ECO:0007669"/>
    <property type="project" value="UniProtKB-ARBA"/>
</dbReference>
<sequence>MALAVTASPLHTPAGNNPLTAVNLMSPQEVAGSAAPPFPDTVTPNVGKEAGEEEDEQDEDNENEAEPTSSSTTGTMTPKATWSPSTSMSEDPQPTDPPPSESSSYSSYSSTTAEPTSTDEPTSTRDILPVSSPDYLPDFEAPDFKSREDIPTGPLTRGEIEYGIDEYPEPWKIPEEGHPEIEAAMNAIDWDHVPKINRRSADKGTGDLNMDDYDVGDDTACWWSATGCVKPKVNYLPEDVYMCSDAGDWGLTFDDGPLNPRPEVMDKNDGEDPYAEPYLYDLLANTNQSATLFYVGSNVIQYPEAAKRAFDAGHTLCLHTWSHNAMTTLSDEQVVAELYWSLRAVKEATGVTSRCWRPPYGDVDDRVRSIAHQMGLRTVLWDRDSQDWKLESMSNKGSIQPEEVDNYFTTWINDASGNEEHGHISLQHELNEMTIGMAEKWLPKMQETFKVKPIHECTSMENPYWELDEKDNEQEGVGEEEDVEEEEEEEEEEEDDLD</sequence>
<dbReference type="Pfam" id="PF01522">
    <property type="entry name" value="Polysacc_deac_1"/>
    <property type="match status" value="1"/>
</dbReference>